<keyword evidence="2" id="KW-1133">Transmembrane helix</keyword>
<comment type="caution">
    <text evidence="3">The sequence shown here is derived from an EMBL/GenBank/DDBJ whole genome shotgun (WGS) entry which is preliminary data.</text>
</comment>
<name>A0ABR8A3D3_9CYAN</name>
<evidence type="ECO:0000256" key="2">
    <source>
        <dbReference type="SAM" id="Phobius"/>
    </source>
</evidence>
<organism evidence="3 4">
    <name type="scientific">Calothrix parietina FACHB-288</name>
    <dbReference type="NCBI Taxonomy" id="2692896"/>
    <lineage>
        <taxon>Bacteria</taxon>
        <taxon>Bacillati</taxon>
        <taxon>Cyanobacteriota</taxon>
        <taxon>Cyanophyceae</taxon>
        <taxon>Nostocales</taxon>
        <taxon>Calotrichaceae</taxon>
        <taxon>Calothrix</taxon>
    </lineage>
</organism>
<feature type="transmembrane region" description="Helical" evidence="2">
    <location>
        <begin position="461"/>
        <end position="478"/>
    </location>
</feature>
<sequence length="486" mass="56149">MTDLIYPTIDLFLYDLKYSLGDNPEEIKQNQQSYYNKIPEYIRPLLLENGQDLQGEYVHLLQDVYAQTKHHNEQYEGYFYPVLLGDSYGLLVECAFKNKTHAQPAKIFVDIKAEIERILKSQTVTIGQTWMLSGWLPPAQTKSSEEIAQACYQALMPGLDWEGDLQGQGHFLGANIFELTQNNQHFIIIIYPDEATLDQSGKFYADWIRLFYYRHKIVWAYSQSRFLKNSLQNYFTKIKVGSDAIEQARKKKGELNTLQKTLVDVQNTLNEYTRELTILDFQGGTIDINLSNYEKRLERIQQKSQKITANKETEVEFFTEFSKLVKDKYRLQITKDSENLERGLKLLSDTINAVSSRVELEKAERDRNFQEFLSLLAVGWTFGSFVAALPGLGEKNDNPVRSFLINSFNLKPSIEDVKTTTEVKTVTQPLSTKAGTTTKEVKTVTQQANQEPWWLVPATKGIYTLSGFVIAILVVLLWRRLWRRYS</sequence>
<gene>
    <name evidence="3" type="ORF">H6G24_03065</name>
</gene>
<protein>
    <submittedName>
        <fullName evidence="3">Uncharacterized protein</fullName>
    </submittedName>
</protein>
<dbReference type="RefSeq" id="WP_190538750.1">
    <property type="nucleotide sequence ID" value="NZ_CAWPNO010000073.1"/>
</dbReference>
<keyword evidence="1" id="KW-0175">Coiled coil</keyword>
<keyword evidence="2" id="KW-0472">Membrane</keyword>
<feature type="transmembrane region" description="Helical" evidence="2">
    <location>
        <begin position="372"/>
        <end position="392"/>
    </location>
</feature>
<accession>A0ABR8A3D3</accession>
<reference evidence="3 4" key="1">
    <citation type="journal article" date="2020" name="ISME J.">
        <title>Comparative genomics reveals insights into cyanobacterial evolution and habitat adaptation.</title>
        <authorList>
            <person name="Chen M.Y."/>
            <person name="Teng W.K."/>
            <person name="Zhao L."/>
            <person name="Hu C.X."/>
            <person name="Zhou Y.K."/>
            <person name="Han B.P."/>
            <person name="Song L.R."/>
            <person name="Shu W.S."/>
        </authorList>
    </citation>
    <scope>NUCLEOTIDE SEQUENCE [LARGE SCALE GENOMIC DNA]</scope>
    <source>
        <strain evidence="3 4">FACHB-288</strain>
    </source>
</reference>
<evidence type="ECO:0000256" key="1">
    <source>
        <dbReference type="SAM" id="Coils"/>
    </source>
</evidence>
<evidence type="ECO:0000313" key="4">
    <source>
        <dbReference type="Proteomes" id="UP000658514"/>
    </source>
</evidence>
<keyword evidence="2" id="KW-0812">Transmembrane</keyword>
<dbReference type="Proteomes" id="UP000658514">
    <property type="component" value="Unassembled WGS sequence"/>
</dbReference>
<feature type="coiled-coil region" evidence="1">
    <location>
        <begin position="248"/>
        <end position="310"/>
    </location>
</feature>
<evidence type="ECO:0000313" key="3">
    <source>
        <dbReference type="EMBL" id="MBD2194477.1"/>
    </source>
</evidence>
<proteinExistence type="predicted"/>
<keyword evidence="4" id="KW-1185">Reference proteome</keyword>
<dbReference type="EMBL" id="JACJQH010000004">
    <property type="protein sequence ID" value="MBD2194477.1"/>
    <property type="molecule type" value="Genomic_DNA"/>
</dbReference>